<dbReference type="AlphaFoldDB" id="A0A9D4IY20"/>
<evidence type="ECO:0000313" key="1">
    <source>
        <dbReference type="EMBL" id="KAH3791105.1"/>
    </source>
</evidence>
<reference evidence="1" key="2">
    <citation type="submission" date="2020-11" db="EMBL/GenBank/DDBJ databases">
        <authorList>
            <person name="McCartney M.A."/>
            <person name="Auch B."/>
            <person name="Kono T."/>
            <person name="Mallez S."/>
            <person name="Becker A."/>
            <person name="Gohl D.M."/>
            <person name="Silverstein K.A.T."/>
            <person name="Koren S."/>
            <person name="Bechman K.B."/>
            <person name="Herman A."/>
            <person name="Abrahante J.E."/>
            <person name="Garbe J."/>
        </authorList>
    </citation>
    <scope>NUCLEOTIDE SEQUENCE</scope>
    <source>
        <strain evidence="1">Duluth1</strain>
        <tissue evidence="1">Whole animal</tissue>
    </source>
</reference>
<sequence length="86" mass="9586">MGMVGRLKRLLKYSVHMLMAFPVRRFPSASDLAITGLREGLEGHISFLTAACGRIFDRSVTLLFHPLLLGLFHLLPQIPVCTVLSH</sequence>
<comment type="caution">
    <text evidence="1">The sequence shown here is derived from an EMBL/GenBank/DDBJ whole genome shotgun (WGS) entry which is preliminary data.</text>
</comment>
<organism evidence="1 2">
    <name type="scientific">Dreissena polymorpha</name>
    <name type="common">Zebra mussel</name>
    <name type="synonym">Mytilus polymorpha</name>
    <dbReference type="NCBI Taxonomy" id="45954"/>
    <lineage>
        <taxon>Eukaryota</taxon>
        <taxon>Metazoa</taxon>
        <taxon>Spiralia</taxon>
        <taxon>Lophotrochozoa</taxon>
        <taxon>Mollusca</taxon>
        <taxon>Bivalvia</taxon>
        <taxon>Autobranchia</taxon>
        <taxon>Heteroconchia</taxon>
        <taxon>Euheterodonta</taxon>
        <taxon>Imparidentia</taxon>
        <taxon>Neoheterodontei</taxon>
        <taxon>Myida</taxon>
        <taxon>Dreissenoidea</taxon>
        <taxon>Dreissenidae</taxon>
        <taxon>Dreissena</taxon>
    </lineage>
</organism>
<proteinExistence type="predicted"/>
<accession>A0A9D4IY20</accession>
<dbReference type="EMBL" id="JAIWYP010000008">
    <property type="protein sequence ID" value="KAH3791105.1"/>
    <property type="molecule type" value="Genomic_DNA"/>
</dbReference>
<reference evidence="1" key="1">
    <citation type="journal article" date="2019" name="bioRxiv">
        <title>The Genome of the Zebra Mussel, Dreissena polymorpha: A Resource for Invasive Species Research.</title>
        <authorList>
            <person name="McCartney M.A."/>
            <person name="Auch B."/>
            <person name="Kono T."/>
            <person name="Mallez S."/>
            <person name="Zhang Y."/>
            <person name="Obille A."/>
            <person name="Becker A."/>
            <person name="Abrahante J.E."/>
            <person name="Garbe J."/>
            <person name="Badalamenti J.P."/>
            <person name="Herman A."/>
            <person name="Mangelson H."/>
            <person name="Liachko I."/>
            <person name="Sullivan S."/>
            <person name="Sone E.D."/>
            <person name="Koren S."/>
            <person name="Silverstein K.A.T."/>
            <person name="Beckman K.B."/>
            <person name="Gohl D.M."/>
        </authorList>
    </citation>
    <scope>NUCLEOTIDE SEQUENCE</scope>
    <source>
        <strain evidence="1">Duluth1</strain>
        <tissue evidence="1">Whole animal</tissue>
    </source>
</reference>
<dbReference type="Proteomes" id="UP000828390">
    <property type="component" value="Unassembled WGS sequence"/>
</dbReference>
<keyword evidence="2" id="KW-1185">Reference proteome</keyword>
<name>A0A9D4IY20_DREPO</name>
<protein>
    <submittedName>
        <fullName evidence="1">Uncharacterized protein</fullName>
    </submittedName>
</protein>
<gene>
    <name evidence="1" type="ORF">DPMN_169316</name>
</gene>
<evidence type="ECO:0000313" key="2">
    <source>
        <dbReference type="Proteomes" id="UP000828390"/>
    </source>
</evidence>